<proteinExistence type="predicted"/>
<dbReference type="EMBL" id="BPLR01005456">
    <property type="protein sequence ID" value="GIY02562.1"/>
    <property type="molecule type" value="Genomic_DNA"/>
</dbReference>
<comment type="caution">
    <text evidence="2">The sequence shown here is derived from an EMBL/GenBank/DDBJ whole genome shotgun (WGS) entry which is preliminary data.</text>
</comment>
<keyword evidence="3" id="KW-1185">Reference proteome</keyword>
<protein>
    <submittedName>
        <fullName evidence="2">Uncharacterized protein</fullName>
    </submittedName>
</protein>
<name>A0AAV4Q2F7_CAEEX</name>
<accession>A0AAV4Q2F7</accession>
<evidence type="ECO:0000256" key="1">
    <source>
        <dbReference type="SAM" id="MobiDB-lite"/>
    </source>
</evidence>
<dbReference type="AlphaFoldDB" id="A0AAV4Q2F7"/>
<dbReference type="Proteomes" id="UP001054945">
    <property type="component" value="Unassembled WGS sequence"/>
</dbReference>
<sequence>MNAFQPSNAVSNFCASKFLLTASRLFPLPNGIHTQHLYFLRDKLPREKDKLRDKIPAKKNEKPFNGDFDPKNRQEASNISKRVEEQSRKGISAQFPVPSSPLLEGALHT</sequence>
<feature type="region of interest" description="Disordered" evidence="1">
    <location>
        <begin position="51"/>
        <end position="109"/>
    </location>
</feature>
<reference evidence="2 3" key="1">
    <citation type="submission" date="2021-06" db="EMBL/GenBank/DDBJ databases">
        <title>Caerostris extrusa draft genome.</title>
        <authorList>
            <person name="Kono N."/>
            <person name="Arakawa K."/>
        </authorList>
    </citation>
    <scope>NUCLEOTIDE SEQUENCE [LARGE SCALE GENOMIC DNA]</scope>
</reference>
<feature type="compositionally biased region" description="Basic and acidic residues" evidence="1">
    <location>
        <begin position="51"/>
        <end position="74"/>
    </location>
</feature>
<gene>
    <name evidence="2" type="ORF">CEXT_761231</name>
</gene>
<evidence type="ECO:0000313" key="2">
    <source>
        <dbReference type="EMBL" id="GIY02562.1"/>
    </source>
</evidence>
<evidence type="ECO:0000313" key="3">
    <source>
        <dbReference type="Proteomes" id="UP001054945"/>
    </source>
</evidence>
<organism evidence="2 3">
    <name type="scientific">Caerostris extrusa</name>
    <name type="common">Bark spider</name>
    <name type="synonym">Caerostris bankana</name>
    <dbReference type="NCBI Taxonomy" id="172846"/>
    <lineage>
        <taxon>Eukaryota</taxon>
        <taxon>Metazoa</taxon>
        <taxon>Ecdysozoa</taxon>
        <taxon>Arthropoda</taxon>
        <taxon>Chelicerata</taxon>
        <taxon>Arachnida</taxon>
        <taxon>Araneae</taxon>
        <taxon>Araneomorphae</taxon>
        <taxon>Entelegynae</taxon>
        <taxon>Araneoidea</taxon>
        <taxon>Araneidae</taxon>
        <taxon>Caerostris</taxon>
    </lineage>
</organism>